<evidence type="ECO:0000313" key="6">
    <source>
        <dbReference type="Proteomes" id="UP000186385"/>
    </source>
</evidence>
<dbReference type="Gene3D" id="2.60.40.1080">
    <property type="match status" value="1"/>
</dbReference>
<feature type="region of interest" description="Disordered" evidence="1">
    <location>
        <begin position="927"/>
        <end position="960"/>
    </location>
</feature>
<dbReference type="PANTHER" id="PTHR10579">
    <property type="entry name" value="CALCIUM-ACTIVATED CHLORIDE CHANNEL REGULATOR"/>
    <property type="match status" value="1"/>
</dbReference>
<protein>
    <submittedName>
        <fullName evidence="5">Ig-like domain (Group 2)</fullName>
    </submittedName>
</protein>
<reference evidence="4" key="3">
    <citation type="submission" date="2017-03" db="EMBL/GenBank/DDBJ databases">
        <authorList>
            <person name="Dastager S.G."/>
            <person name="Neurgaonkar P.S."/>
            <person name="Dharne M.S."/>
        </authorList>
    </citation>
    <scope>NUCLEOTIDE SEQUENCE</scope>
    <source>
        <strain evidence="4">DSM 25145</strain>
    </source>
</reference>
<feature type="domain" description="VWFA" evidence="3">
    <location>
        <begin position="77"/>
        <end position="332"/>
    </location>
</feature>
<dbReference type="OrthoDB" id="38701at2"/>
<evidence type="ECO:0000256" key="2">
    <source>
        <dbReference type="SAM" id="SignalP"/>
    </source>
</evidence>
<dbReference type="EMBL" id="FTLX01000001">
    <property type="protein sequence ID" value="SIQ10361.1"/>
    <property type="molecule type" value="Genomic_DNA"/>
</dbReference>
<evidence type="ECO:0000256" key="1">
    <source>
        <dbReference type="SAM" id="MobiDB-lite"/>
    </source>
</evidence>
<evidence type="ECO:0000313" key="5">
    <source>
        <dbReference type="EMBL" id="SIQ10361.1"/>
    </source>
</evidence>
<accession>A0A1N6Q1A5</accession>
<dbReference type="Pfam" id="PF02368">
    <property type="entry name" value="Big_2"/>
    <property type="match status" value="1"/>
</dbReference>
<sequence>MKKYLVNVLLSIIAVLLIMPHGALQTKAAANDIGVSVTAAPSQTVVVKPVDSNAQARIDMKLMPYGKYDQLARKPVDVVFVFDTSGSMNESGKRPEKFRSAKDAMYKALEHFKKTSGPNDRFAFIPFNTNVDTGNMINIDFGTGSKALVEQKLNLIADKVKKLEANGGTNYREPMEQAEKFLSGSSNEKNIIFMTDGELTVSKEKTRYCGWFNCYEDGLNTVLQYTNGSFGYYSSRFGNVSNPEIYDGSSWLDTSYSSERKKAIELFRINAKKQAQLLGSKSMKMYSIGFGNNSGELDQEYLEELSSVTGAYASRASEGNVDQIFLDIAESISKQKLDAEITLDLAKFNGKVTVAEGANAAVEGTNITLRKSFEYEYLQNAPAPVDLTLPLEFSEVGTYTFDNMKLSFKRPDGSTSSVTIPAVTITVSAEAPPAIDGSMTLKGEDNTVNSLIKQAGTRGNYFSAEYNLKPKGLTNNSVSGKLQNMKLVQPLPNGVSIDESASNVTVRDSANGDKEAVVTLTQTVSYGNGVFTPPAFTAALKLKTDWALNNVTMPQAKVEYEDTRFKKTYTSTIPSASERITSKVRLDDGASHYYDGYANGTIRKVTKALGVTAAETTFPNDYGLQPKPIKDLVFAEGSDKTAVTVTYSDNTTALIRFVADLSLTGKDSGASIQNGDTVQEHVNAKVSQLVAGEDVLYFYRVNGSVAWLPMTKDFVIPLTKTGLNTVEVKSTGGFSLADKVTKKEVTIQKKVESIEIWSTGKNPVQLSGISAVEGASADFLIKVLPEDATDRSWTAKIEDGSIAEVLQDNEQSKGTIIGLKEGSTELTVVSNSNPNVSVTIPVIVESAFVELEGVSFKQAKYTNKSYEQVDQLIEFTPEDATDPEIVDVRASSDGVVSITEPSEGEFYIEAAEGGTGYTNVTVTVEQTQPDGSTETKKATAVFETGENSGGESAESIDGRW</sequence>
<dbReference type="InterPro" id="IPR003343">
    <property type="entry name" value="Big_2"/>
</dbReference>
<dbReference type="STRING" id="1017273.SAMN05443094_101712"/>
<dbReference type="SUPFAM" id="SSF53300">
    <property type="entry name" value="vWA-like"/>
    <property type="match status" value="1"/>
</dbReference>
<reference evidence="5 6" key="1">
    <citation type="submission" date="2017-01" db="EMBL/GenBank/DDBJ databases">
        <authorList>
            <person name="Mah S.A."/>
            <person name="Swanson W.J."/>
            <person name="Moy G.W."/>
            <person name="Vacquier V.D."/>
        </authorList>
    </citation>
    <scope>NUCLEOTIDE SEQUENCE [LARGE SCALE GENOMIC DNA]</scope>
    <source>
        <strain evidence="5 6">NIO-1016</strain>
    </source>
</reference>
<dbReference type="SMART" id="SM00327">
    <property type="entry name" value="VWA"/>
    <property type="match status" value="1"/>
</dbReference>
<evidence type="ECO:0000259" key="3">
    <source>
        <dbReference type="PROSITE" id="PS50234"/>
    </source>
</evidence>
<dbReference type="SMART" id="SM00635">
    <property type="entry name" value="BID_2"/>
    <property type="match status" value="1"/>
</dbReference>
<dbReference type="InterPro" id="IPR002035">
    <property type="entry name" value="VWF_A"/>
</dbReference>
<dbReference type="InterPro" id="IPR036465">
    <property type="entry name" value="vWFA_dom_sf"/>
</dbReference>
<dbReference type="PROSITE" id="PS50234">
    <property type="entry name" value="VWFA"/>
    <property type="match status" value="1"/>
</dbReference>
<gene>
    <name evidence="4" type="ORF">B1B05_03465</name>
    <name evidence="5" type="ORF">SAMN05443094_101712</name>
</gene>
<feature type="signal peptide" evidence="2">
    <location>
        <begin position="1"/>
        <end position="23"/>
    </location>
</feature>
<evidence type="ECO:0000313" key="7">
    <source>
        <dbReference type="Proteomes" id="UP000215545"/>
    </source>
</evidence>
<name>A0A1N6Q1A5_9BACI</name>
<dbReference type="Gene3D" id="3.40.50.410">
    <property type="entry name" value="von Willebrand factor, type A domain"/>
    <property type="match status" value="1"/>
</dbReference>
<keyword evidence="2" id="KW-0732">Signal</keyword>
<reference evidence="7" key="2">
    <citation type="submission" date="2017-03" db="EMBL/GenBank/DDBJ databases">
        <title>Bacillus sp. V-88(T) DSM27956, whole genome shotgun sequencing project.</title>
        <authorList>
            <person name="Dastager S.G."/>
            <person name="Neurgaonkar P.S."/>
            <person name="Dharne M.S."/>
        </authorList>
    </citation>
    <scope>NUCLEOTIDE SEQUENCE [LARGE SCALE GENOMIC DNA]</scope>
    <source>
        <strain evidence="7">DSM 25145</strain>
    </source>
</reference>
<dbReference type="Proteomes" id="UP000215545">
    <property type="component" value="Unassembled WGS sequence"/>
</dbReference>
<dbReference type="EMBL" id="MWSK01000001">
    <property type="protein sequence ID" value="OXS80552.1"/>
    <property type="molecule type" value="Genomic_DNA"/>
</dbReference>
<dbReference type="InterPro" id="IPR051266">
    <property type="entry name" value="CLCR"/>
</dbReference>
<dbReference type="Proteomes" id="UP000186385">
    <property type="component" value="Unassembled WGS sequence"/>
</dbReference>
<evidence type="ECO:0000313" key="4">
    <source>
        <dbReference type="EMBL" id="OXS80552.1"/>
    </source>
</evidence>
<dbReference type="Pfam" id="PF13519">
    <property type="entry name" value="VWA_2"/>
    <property type="match status" value="1"/>
</dbReference>
<dbReference type="AlphaFoldDB" id="A0A1N6Q1A5"/>
<dbReference type="PANTHER" id="PTHR10579:SF166">
    <property type="entry name" value="VWFA DOMAIN-CONTAINING PROTEIN"/>
    <property type="match status" value="1"/>
</dbReference>
<proteinExistence type="predicted"/>
<keyword evidence="7" id="KW-1185">Reference proteome</keyword>
<dbReference type="RefSeq" id="WP_045849827.1">
    <property type="nucleotide sequence ID" value="NZ_FTLX01000001.1"/>
</dbReference>
<feature type="chain" id="PRO_5039683020" evidence="2">
    <location>
        <begin position="24"/>
        <end position="960"/>
    </location>
</feature>
<organism evidence="5 6">
    <name type="scientific">Domibacillus enclensis</name>
    <dbReference type="NCBI Taxonomy" id="1017273"/>
    <lineage>
        <taxon>Bacteria</taxon>
        <taxon>Bacillati</taxon>
        <taxon>Bacillota</taxon>
        <taxon>Bacilli</taxon>
        <taxon>Bacillales</taxon>
        <taxon>Bacillaceae</taxon>
        <taxon>Domibacillus</taxon>
    </lineage>
</organism>